<comment type="caution">
    <text evidence="1">The sequence shown here is derived from an EMBL/GenBank/DDBJ whole genome shotgun (WGS) entry which is preliminary data.</text>
</comment>
<gene>
    <name evidence="1" type="ORF">AB7Z85_18935</name>
</gene>
<dbReference type="EMBL" id="JBFZPZ010000020">
    <property type="protein sequence ID" value="MEX9254570.1"/>
    <property type="molecule type" value="Genomic_DNA"/>
</dbReference>
<dbReference type="RefSeq" id="WP_369498813.1">
    <property type="nucleotide sequence ID" value="NZ_JBFZPZ010000020.1"/>
</dbReference>
<evidence type="ECO:0000313" key="2">
    <source>
        <dbReference type="Proteomes" id="UP001561463"/>
    </source>
</evidence>
<dbReference type="Proteomes" id="UP001561463">
    <property type="component" value="Unassembled WGS sequence"/>
</dbReference>
<name>A0ABV4AAS2_9ENTR</name>
<organism evidence="1 2">
    <name type="scientific">Pseudenterobacter timonensis</name>
    <dbReference type="NCBI Taxonomy" id="1755099"/>
    <lineage>
        <taxon>Bacteria</taxon>
        <taxon>Pseudomonadati</taxon>
        <taxon>Pseudomonadota</taxon>
        <taxon>Gammaproteobacteria</taxon>
        <taxon>Enterobacterales</taxon>
        <taxon>Enterobacteriaceae</taxon>
        <taxon>Pseudenterobacter</taxon>
    </lineage>
</organism>
<proteinExistence type="predicted"/>
<keyword evidence="2" id="KW-1185">Reference proteome</keyword>
<reference evidence="1 2" key="1">
    <citation type="submission" date="2024-03" db="EMBL/GenBank/DDBJ databases">
        <title>Role of Flies in the Dissemination of Carbapenem-Resistant Enterobacteriaceae (CRE): An Epidemiological and Genomic Study in China.</title>
        <authorList>
            <person name="Chen K."/>
            <person name="Zhang R."/>
            <person name="Chen S."/>
        </authorList>
    </citation>
    <scope>NUCLEOTIDE SEQUENCE [LARGE SCALE GENOMIC DNA]</scope>
    <source>
        <strain evidence="2">fly-313</strain>
    </source>
</reference>
<accession>A0ABV4AAS2</accession>
<sequence length="67" mass="7500">MILEKGTGELVQDFIAAGRPSLRNQGIDLRRAGYVASTMILAACRRYTLLQPNMIRYAMKVRRSASV</sequence>
<evidence type="ECO:0000313" key="1">
    <source>
        <dbReference type="EMBL" id="MEX9254570.1"/>
    </source>
</evidence>
<protein>
    <submittedName>
        <fullName evidence="1">Uncharacterized protein</fullName>
    </submittedName>
</protein>